<dbReference type="EMBL" id="JARKIB010000133">
    <property type="protein sequence ID" value="KAJ7734262.1"/>
    <property type="molecule type" value="Genomic_DNA"/>
</dbReference>
<gene>
    <name evidence="3" type="ORF">B0H16DRAFT_154877</name>
</gene>
<feature type="region of interest" description="Disordered" evidence="1">
    <location>
        <begin position="1"/>
        <end position="83"/>
    </location>
</feature>
<feature type="region of interest" description="Disordered" evidence="1">
    <location>
        <begin position="199"/>
        <end position="219"/>
    </location>
</feature>
<protein>
    <submittedName>
        <fullName evidence="3">Uncharacterized protein</fullName>
    </submittedName>
</protein>
<proteinExistence type="predicted"/>
<keyword evidence="4" id="KW-1185">Reference proteome</keyword>
<comment type="caution">
    <text evidence="3">The sequence shown here is derived from an EMBL/GenBank/DDBJ whole genome shotgun (WGS) entry which is preliminary data.</text>
</comment>
<evidence type="ECO:0000256" key="1">
    <source>
        <dbReference type="SAM" id="MobiDB-lite"/>
    </source>
</evidence>
<keyword evidence="2" id="KW-1133">Transmembrane helix</keyword>
<feature type="compositionally biased region" description="Gly residues" evidence="1">
    <location>
        <begin position="20"/>
        <end position="33"/>
    </location>
</feature>
<evidence type="ECO:0000313" key="3">
    <source>
        <dbReference type="EMBL" id="KAJ7734262.1"/>
    </source>
</evidence>
<keyword evidence="2" id="KW-0812">Transmembrane</keyword>
<dbReference type="AlphaFoldDB" id="A0AAD7MVU3"/>
<name>A0AAD7MVU3_9AGAR</name>
<evidence type="ECO:0000313" key="4">
    <source>
        <dbReference type="Proteomes" id="UP001215598"/>
    </source>
</evidence>
<sequence>MQDVYASTLRSMREDSTPGSGCGQGSTGGGGGRASPTRLSSPPPWTSLILPAYPTPTVRRSGCSPAPTRPSTSPPSAHPQSARVVSVRIHSAHRVPRPAPLRYTHIGRGAPSVFPQRLLVPSLGCTRRNLTPRGGAEDVRLLVGFVLAVRVPPTAGFRPPSFLPCLPPPLVVLVASLTAVLPIAMVNFAQVSRRPHQRAARLRASAPAPPHPIDLPSASPTYQSALTARAPHFTAPYSSRVRCASTSTAYTPTSSASSTHPSTSAAHPPCRLVVSYSCSYTNRPSTATDEAEGNGIVDVERRLRVRVRPRSSTEGV</sequence>
<feature type="transmembrane region" description="Helical" evidence="2">
    <location>
        <begin position="170"/>
        <end position="189"/>
    </location>
</feature>
<accession>A0AAD7MVU3</accession>
<organism evidence="3 4">
    <name type="scientific">Mycena metata</name>
    <dbReference type="NCBI Taxonomy" id="1033252"/>
    <lineage>
        <taxon>Eukaryota</taxon>
        <taxon>Fungi</taxon>
        <taxon>Dikarya</taxon>
        <taxon>Basidiomycota</taxon>
        <taxon>Agaricomycotina</taxon>
        <taxon>Agaricomycetes</taxon>
        <taxon>Agaricomycetidae</taxon>
        <taxon>Agaricales</taxon>
        <taxon>Marasmiineae</taxon>
        <taxon>Mycenaceae</taxon>
        <taxon>Mycena</taxon>
    </lineage>
</organism>
<evidence type="ECO:0000256" key="2">
    <source>
        <dbReference type="SAM" id="Phobius"/>
    </source>
</evidence>
<keyword evidence="2" id="KW-0472">Membrane</keyword>
<reference evidence="3" key="1">
    <citation type="submission" date="2023-03" db="EMBL/GenBank/DDBJ databases">
        <title>Massive genome expansion in bonnet fungi (Mycena s.s.) driven by repeated elements and novel gene families across ecological guilds.</title>
        <authorList>
            <consortium name="Lawrence Berkeley National Laboratory"/>
            <person name="Harder C.B."/>
            <person name="Miyauchi S."/>
            <person name="Viragh M."/>
            <person name="Kuo A."/>
            <person name="Thoen E."/>
            <person name="Andreopoulos B."/>
            <person name="Lu D."/>
            <person name="Skrede I."/>
            <person name="Drula E."/>
            <person name="Henrissat B."/>
            <person name="Morin E."/>
            <person name="Kohler A."/>
            <person name="Barry K."/>
            <person name="LaButti K."/>
            <person name="Morin E."/>
            <person name="Salamov A."/>
            <person name="Lipzen A."/>
            <person name="Mereny Z."/>
            <person name="Hegedus B."/>
            <person name="Baldrian P."/>
            <person name="Stursova M."/>
            <person name="Weitz H."/>
            <person name="Taylor A."/>
            <person name="Grigoriev I.V."/>
            <person name="Nagy L.G."/>
            <person name="Martin F."/>
            <person name="Kauserud H."/>
        </authorList>
    </citation>
    <scope>NUCLEOTIDE SEQUENCE</scope>
    <source>
        <strain evidence="3">CBHHK182m</strain>
    </source>
</reference>
<dbReference type="Proteomes" id="UP001215598">
    <property type="component" value="Unassembled WGS sequence"/>
</dbReference>